<dbReference type="OrthoDB" id="9813771at2"/>
<evidence type="ECO:0000259" key="2">
    <source>
        <dbReference type="Pfam" id="PF01205"/>
    </source>
</evidence>
<feature type="domain" description="Impact N-terminal" evidence="2">
    <location>
        <begin position="24"/>
        <end position="129"/>
    </location>
</feature>
<dbReference type="AlphaFoldDB" id="A0A2P8DW64"/>
<protein>
    <submittedName>
        <fullName evidence="3">Putative YigZ family protein</fullName>
    </submittedName>
</protein>
<dbReference type="Proteomes" id="UP000240708">
    <property type="component" value="Unassembled WGS sequence"/>
</dbReference>
<evidence type="ECO:0000256" key="1">
    <source>
        <dbReference type="ARBA" id="ARBA00007665"/>
    </source>
</evidence>
<dbReference type="InterPro" id="IPR036956">
    <property type="entry name" value="Impact_N_sf"/>
</dbReference>
<reference evidence="3 4" key="1">
    <citation type="submission" date="2018-03" db="EMBL/GenBank/DDBJ databases">
        <title>Genomic Encyclopedia of Archaeal and Bacterial Type Strains, Phase II (KMG-II): from individual species to whole genera.</title>
        <authorList>
            <person name="Goeker M."/>
        </authorList>
    </citation>
    <scope>NUCLEOTIDE SEQUENCE [LARGE SCALE GENOMIC DNA]</scope>
    <source>
        <strain evidence="3 4">DSM 28057</strain>
    </source>
</reference>
<dbReference type="PANTHER" id="PTHR16301:SF20">
    <property type="entry name" value="IMPACT FAMILY MEMBER YIGZ"/>
    <property type="match status" value="1"/>
</dbReference>
<dbReference type="Pfam" id="PF01205">
    <property type="entry name" value="Impact_N"/>
    <property type="match status" value="1"/>
</dbReference>
<dbReference type="SUPFAM" id="SSF54211">
    <property type="entry name" value="Ribosomal protein S5 domain 2-like"/>
    <property type="match status" value="1"/>
</dbReference>
<dbReference type="GO" id="GO:0006446">
    <property type="term" value="P:regulation of translational initiation"/>
    <property type="evidence" value="ECO:0007669"/>
    <property type="project" value="TreeGrafter"/>
</dbReference>
<dbReference type="InterPro" id="IPR015796">
    <property type="entry name" value="Impact_YigZ-like"/>
</dbReference>
<dbReference type="PANTHER" id="PTHR16301">
    <property type="entry name" value="IMPACT-RELATED"/>
    <property type="match status" value="1"/>
</dbReference>
<sequence length="207" mass="23629">MSAINQIDTYLTLKEDSEGLYKEKGSKFLAFAYPVRNEAEIKDKLDQLRKKYYDARHHCYAYILGKDQSIFRANDDGEPNHSAGDPILGQIRSHQLCNVLIVVVRYFGGTKLGVGGLIHAYKTAASDAIANNEIITAVLHERVKLDFEYLNMNEVMKLIKDYELQIIEQHFENQCQIILEVRQKLLEEITNKISDLNGVEIHNLGDS</sequence>
<dbReference type="NCBIfam" id="TIGR00257">
    <property type="entry name" value="IMPACT_YIGZ"/>
    <property type="match status" value="1"/>
</dbReference>
<organism evidence="3 4">
    <name type="scientific">Cecembia rubra</name>
    <dbReference type="NCBI Taxonomy" id="1485585"/>
    <lineage>
        <taxon>Bacteria</taxon>
        <taxon>Pseudomonadati</taxon>
        <taxon>Bacteroidota</taxon>
        <taxon>Cytophagia</taxon>
        <taxon>Cytophagales</taxon>
        <taxon>Cyclobacteriaceae</taxon>
        <taxon>Cecembia</taxon>
    </lineage>
</organism>
<dbReference type="InterPro" id="IPR023582">
    <property type="entry name" value="Impact"/>
</dbReference>
<dbReference type="Gene3D" id="3.30.230.30">
    <property type="entry name" value="Impact, N-terminal domain"/>
    <property type="match status" value="1"/>
</dbReference>
<evidence type="ECO:0000313" key="3">
    <source>
        <dbReference type="EMBL" id="PSL01458.1"/>
    </source>
</evidence>
<evidence type="ECO:0000313" key="4">
    <source>
        <dbReference type="Proteomes" id="UP000240708"/>
    </source>
</evidence>
<dbReference type="PROSITE" id="PS00910">
    <property type="entry name" value="UPF0029"/>
    <property type="match status" value="1"/>
</dbReference>
<dbReference type="InterPro" id="IPR020568">
    <property type="entry name" value="Ribosomal_Su5_D2-typ_SF"/>
</dbReference>
<name>A0A2P8DW64_9BACT</name>
<comment type="similarity">
    <text evidence="1">Belongs to the IMPACT family.</text>
</comment>
<proteinExistence type="inferred from homology"/>
<comment type="caution">
    <text evidence="3">The sequence shown here is derived from an EMBL/GenBank/DDBJ whole genome shotgun (WGS) entry which is preliminary data.</text>
</comment>
<dbReference type="GO" id="GO:0005737">
    <property type="term" value="C:cytoplasm"/>
    <property type="evidence" value="ECO:0007669"/>
    <property type="project" value="TreeGrafter"/>
</dbReference>
<dbReference type="InterPro" id="IPR001498">
    <property type="entry name" value="Impact_N"/>
</dbReference>
<dbReference type="EMBL" id="PYGF01000013">
    <property type="protein sequence ID" value="PSL01458.1"/>
    <property type="molecule type" value="Genomic_DNA"/>
</dbReference>
<dbReference type="InterPro" id="IPR020569">
    <property type="entry name" value="UPF0029_Impact_CS"/>
</dbReference>
<accession>A0A2P8DW64</accession>
<dbReference type="Gene3D" id="3.30.70.240">
    <property type="match status" value="1"/>
</dbReference>
<keyword evidence="4" id="KW-1185">Reference proteome</keyword>
<dbReference type="RefSeq" id="WP_106568639.1">
    <property type="nucleotide sequence ID" value="NZ_PYGF01000013.1"/>
</dbReference>
<gene>
    <name evidence="3" type="ORF">CLV48_11352</name>
</gene>